<dbReference type="Pfam" id="PF06271">
    <property type="entry name" value="RDD"/>
    <property type="match status" value="1"/>
</dbReference>
<feature type="transmembrane region" description="Helical" evidence="5">
    <location>
        <begin position="12"/>
        <end position="34"/>
    </location>
</feature>
<protein>
    <submittedName>
        <fullName evidence="7">RDD family protein</fullName>
    </submittedName>
</protein>
<evidence type="ECO:0000256" key="2">
    <source>
        <dbReference type="ARBA" id="ARBA00022692"/>
    </source>
</evidence>
<dbReference type="Proteomes" id="UP000249782">
    <property type="component" value="Unassembled WGS sequence"/>
</dbReference>
<evidence type="ECO:0000259" key="6">
    <source>
        <dbReference type="Pfam" id="PF06271"/>
    </source>
</evidence>
<comment type="subcellular location">
    <subcellularLocation>
        <location evidence="1">Membrane</location>
        <topology evidence="1">Multi-pass membrane protein</topology>
    </subcellularLocation>
</comment>
<evidence type="ECO:0000256" key="1">
    <source>
        <dbReference type="ARBA" id="ARBA00004141"/>
    </source>
</evidence>
<sequence>MEEITKRRLFAFIIDFLMVNLIIWALTLLSYPIIVFTGSFFIYNYWLVLVAIITILYFSYFEYHGGTIGKLNQKLKVVSKKGELEYKQVIIRNLPKICWLPLIFDLILSYNRELRLFDRLAGTKVVMEDR</sequence>
<gene>
    <name evidence="7" type="ORF">DPC56_03700</name>
</gene>
<dbReference type="AlphaFoldDB" id="A0A328PAY0"/>
<evidence type="ECO:0000256" key="5">
    <source>
        <dbReference type="SAM" id="Phobius"/>
    </source>
</evidence>
<dbReference type="OrthoDB" id="77200at2157"/>
<name>A0A328PAY0_9EURY</name>
<reference evidence="7 8" key="1">
    <citation type="submission" date="2018-06" db="EMBL/GenBank/DDBJ databases">
        <title>Draft genome sequence of hyperthermophilic methanogen Methanothermobacter tenebrarum sp. MCM-B 1447.</title>
        <authorList>
            <person name="Pore S.D."/>
            <person name="Dagar S."/>
            <person name="Dhakephalkar P.K."/>
        </authorList>
    </citation>
    <scope>NUCLEOTIDE SEQUENCE [LARGE SCALE GENOMIC DNA]</scope>
    <source>
        <strain evidence="7 8">MCM B 1447</strain>
    </source>
</reference>
<keyword evidence="2 5" id="KW-0812">Transmembrane</keyword>
<evidence type="ECO:0000256" key="4">
    <source>
        <dbReference type="ARBA" id="ARBA00023136"/>
    </source>
</evidence>
<comment type="caution">
    <text evidence="7">The sequence shown here is derived from an EMBL/GenBank/DDBJ whole genome shotgun (WGS) entry which is preliminary data.</text>
</comment>
<proteinExistence type="predicted"/>
<organism evidence="7 8">
    <name type="scientific">Methanothermobacter tenebrarum</name>
    <dbReference type="NCBI Taxonomy" id="680118"/>
    <lineage>
        <taxon>Archaea</taxon>
        <taxon>Methanobacteriati</taxon>
        <taxon>Methanobacteriota</taxon>
        <taxon>Methanomada group</taxon>
        <taxon>Methanobacteria</taxon>
        <taxon>Methanobacteriales</taxon>
        <taxon>Methanobacteriaceae</taxon>
        <taxon>Methanothermobacter</taxon>
    </lineage>
</organism>
<dbReference type="GO" id="GO:0016020">
    <property type="term" value="C:membrane"/>
    <property type="evidence" value="ECO:0007669"/>
    <property type="project" value="UniProtKB-SubCell"/>
</dbReference>
<evidence type="ECO:0000313" key="8">
    <source>
        <dbReference type="Proteomes" id="UP000249782"/>
    </source>
</evidence>
<dbReference type="RefSeq" id="WP_112093706.1">
    <property type="nucleotide sequence ID" value="NZ_QLOE01000003.1"/>
</dbReference>
<dbReference type="EMBL" id="QLOE01000003">
    <property type="protein sequence ID" value="RAO79419.1"/>
    <property type="molecule type" value="Genomic_DNA"/>
</dbReference>
<keyword evidence="8" id="KW-1185">Reference proteome</keyword>
<dbReference type="InterPro" id="IPR010432">
    <property type="entry name" value="RDD"/>
</dbReference>
<feature type="transmembrane region" description="Helical" evidence="5">
    <location>
        <begin position="40"/>
        <end position="60"/>
    </location>
</feature>
<keyword evidence="3 5" id="KW-1133">Transmembrane helix</keyword>
<keyword evidence="4 5" id="KW-0472">Membrane</keyword>
<evidence type="ECO:0000313" key="7">
    <source>
        <dbReference type="EMBL" id="RAO79419.1"/>
    </source>
</evidence>
<evidence type="ECO:0000256" key="3">
    <source>
        <dbReference type="ARBA" id="ARBA00022989"/>
    </source>
</evidence>
<accession>A0A328PAY0</accession>
<feature type="domain" description="RDD" evidence="6">
    <location>
        <begin position="7"/>
        <end position="122"/>
    </location>
</feature>